<keyword evidence="5 9" id="KW-0460">Magnesium</keyword>
<dbReference type="Pfam" id="PF03448">
    <property type="entry name" value="MgtE_N"/>
    <property type="match status" value="1"/>
</dbReference>
<dbReference type="EMBL" id="NMPM01000066">
    <property type="protein sequence ID" value="PAV25346.1"/>
    <property type="molecule type" value="Genomic_DNA"/>
</dbReference>
<evidence type="ECO:0000256" key="4">
    <source>
        <dbReference type="ARBA" id="ARBA00022692"/>
    </source>
</evidence>
<dbReference type="Gene3D" id="3.10.580.10">
    <property type="entry name" value="CBS-domain"/>
    <property type="match status" value="1"/>
</dbReference>
<gene>
    <name evidence="11" type="primary">mgtE</name>
    <name evidence="12" type="ORF">C8D92_108109</name>
    <name evidence="11" type="ORF">CF392_11575</name>
</gene>
<evidence type="ECO:0000313" key="12">
    <source>
        <dbReference type="EMBL" id="PVY70753.1"/>
    </source>
</evidence>
<comment type="similarity">
    <text evidence="2 9">Belongs to the SLC41A transporter family.</text>
</comment>
<dbReference type="InterPro" id="IPR038076">
    <property type="entry name" value="MgtE_N_sf"/>
</dbReference>
<dbReference type="AlphaFoldDB" id="A0A2A2I207"/>
<reference evidence="11 13" key="1">
    <citation type="submission" date="2017-07" db="EMBL/GenBank/DDBJ databases">
        <title>Tamlnaduibacter salinus (Mi-7) genome sequencing.</title>
        <authorList>
            <person name="Verma A."/>
            <person name="Krishnamurthi S."/>
        </authorList>
    </citation>
    <scope>NUCLEOTIDE SEQUENCE [LARGE SCALE GENOMIC DNA]</scope>
    <source>
        <strain evidence="11 13">Mi-7</strain>
    </source>
</reference>
<dbReference type="GO" id="GO:0015095">
    <property type="term" value="F:magnesium ion transmembrane transporter activity"/>
    <property type="evidence" value="ECO:0007669"/>
    <property type="project" value="UniProtKB-UniRule"/>
</dbReference>
<dbReference type="Pfam" id="PF00571">
    <property type="entry name" value="CBS"/>
    <property type="match status" value="2"/>
</dbReference>
<comment type="caution">
    <text evidence="11">The sequence shown here is derived from an EMBL/GenBank/DDBJ whole genome shotgun (WGS) entry which is preliminary data.</text>
</comment>
<feature type="transmembrane region" description="Helical" evidence="9">
    <location>
        <begin position="393"/>
        <end position="417"/>
    </location>
</feature>
<organism evidence="11 13">
    <name type="scientific">Tamilnaduibacter salinus</name>
    <dbReference type="NCBI Taxonomy" id="1484056"/>
    <lineage>
        <taxon>Bacteria</taxon>
        <taxon>Pseudomonadati</taxon>
        <taxon>Pseudomonadota</taxon>
        <taxon>Gammaproteobacteria</taxon>
        <taxon>Pseudomonadales</taxon>
        <taxon>Marinobacteraceae</taxon>
        <taxon>Tamilnaduibacter</taxon>
    </lineage>
</organism>
<keyword evidence="6 9" id="KW-1133">Transmembrane helix</keyword>
<evidence type="ECO:0000256" key="7">
    <source>
        <dbReference type="ARBA" id="ARBA00023136"/>
    </source>
</evidence>
<protein>
    <recommendedName>
        <fullName evidence="9">Magnesium transporter MgtE</fullName>
    </recommendedName>
</protein>
<evidence type="ECO:0000256" key="5">
    <source>
        <dbReference type="ARBA" id="ARBA00022842"/>
    </source>
</evidence>
<dbReference type="SUPFAM" id="SSF161093">
    <property type="entry name" value="MgtE membrane domain-like"/>
    <property type="match status" value="1"/>
</dbReference>
<dbReference type="NCBIfam" id="TIGR00400">
    <property type="entry name" value="mgtE"/>
    <property type="match status" value="1"/>
</dbReference>
<dbReference type="OrthoDB" id="9790355at2"/>
<dbReference type="InterPro" id="IPR046342">
    <property type="entry name" value="CBS_dom_sf"/>
</dbReference>
<evidence type="ECO:0000256" key="1">
    <source>
        <dbReference type="ARBA" id="ARBA00004141"/>
    </source>
</evidence>
<comment type="subcellular location">
    <subcellularLocation>
        <location evidence="9">Cell membrane</location>
        <topology evidence="9">Multi-pass membrane protein</topology>
    </subcellularLocation>
    <subcellularLocation>
        <location evidence="1">Membrane</location>
        <topology evidence="1">Multi-pass membrane protein</topology>
    </subcellularLocation>
</comment>
<dbReference type="EMBL" id="QEKQ01000008">
    <property type="protein sequence ID" value="PVY70753.1"/>
    <property type="molecule type" value="Genomic_DNA"/>
</dbReference>
<evidence type="ECO:0000256" key="8">
    <source>
        <dbReference type="PROSITE-ProRule" id="PRU00703"/>
    </source>
</evidence>
<dbReference type="InterPro" id="IPR000644">
    <property type="entry name" value="CBS_dom"/>
</dbReference>
<dbReference type="Gene3D" id="1.10.357.20">
    <property type="entry name" value="SLC41 divalent cation transporters, integral membrane domain"/>
    <property type="match status" value="1"/>
</dbReference>
<dbReference type="Pfam" id="PF01769">
    <property type="entry name" value="MgtE"/>
    <property type="match status" value="1"/>
</dbReference>
<proteinExistence type="inferred from homology"/>
<keyword evidence="7 9" id="KW-0472">Membrane</keyword>
<comment type="function">
    <text evidence="9">Acts as a magnesium transporter.</text>
</comment>
<feature type="transmembrane region" description="Helical" evidence="9">
    <location>
        <begin position="322"/>
        <end position="343"/>
    </location>
</feature>
<evidence type="ECO:0000256" key="3">
    <source>
        <dbReference type="ARBA" id="ARBA00022448"/>
    </source>
</evidence>
<evidence type="ECO:0000313" key="11">
    <source>
        <dbReference type="EMBL" id="PAV25346.1"/>
    </source>
</evidence>
<reference evidence="12 14" key="2">
    <citation type="submission" date="2018-04" db="EMBL/GenBank/DDBJ databases">
        <title>Genomic Encyclopedia of Type Strains, Phase IV (KMG-IV): sequencing the most valuable type-strain genomes for metagenomic binning, comparative biology and taxonomic classification.</title>
        <authorList>
            <person name="Goeker M."/>
        </authorList>
    </citation>
    <scope>NUCLEOTIDE SEQUENCE [LARGE SCALE GENOMIC DNA]</scope>
    <source>
        <strain evidence="12 14">DSM 28688</strain>
    </source>
</reference>
<evidence type="ECO:0000313" key="13">
    <source>
        <dbReference type="Proteomes" id="UP000218332"/>
    </source>
</evidence>
<dbReference type="InterPro" id="IPR006668">
    <property type="entry name" value="Mg_transptr_MgtE_intracell_dom"/>
</dbReference>
<keyword evidence="3 9" id="KW-0813">Transport</keyword>
<feature type="domain" description="CBS" evidence="10">
    <location>
        <begin position="208"/>
        <end position="266"/>
    </location>
</feature>
<dbReference type="Proteomes" id="UP000218332">
    <property type="component" value="Unassembled WGS sequence"/>
</dbReference>
<evidence type="ECO:0000256" key="9">
    <source>
        <dbReference type="RuleBase" id="RU362011"/>
    </source>
</evidence>
<accession>A0A2A2I207</accession>
<name>A0A2A2I207_9GAMM</name>
<evidence type="ECO:0000259" key="10">
    <source>
        <dbReference type="PROSITE" id="PS51371"/>
    </source>
</evidence>
<evidence type="ECO:0000256" key="6">
    <source>
        <dbReference type="ARBA" id="ARBA00022989"/>
    </source>
</evidence>
<comment type="subunit">
    <text evidence="9">Homodimer.</text>
</comment>
<keyword evidence="4 9" id="KW-0812">Transmembrane</keyword>
<feature type="transmembrane region" description="Helical" evidence="9">
    <location>
        <begin position="290"/>
        <end position="310"/>
    </location>
</feature>
<dbReference type="PANTHER" id="PTHR43773:SF1">
    <property type="entry name" value="MAGNESIUM TRANSPORTER MGTE"/>
    <property type="match status" value="1"/>
</dbReference>
<dbReference type="SUPFAM" id="SSF158791">
    <property type="entry name" value="MgtE N-terminal domain-like"/>
    <property type="match status" value="1"/>
</dbReference>
<dbReference type="SUPFAM" id="SSF54631">
    <property type="entry name" value="CBS-domain pair"/>
    <property type="match status" value="1"/>
</dbReference>
<keyword evidence="8" id="KW-0129">CBS domain</keyword>
<dbReference type="Proteomes" id="UP000245887">
    <property type="component" value="Unassembled WGS sequence"/>
</dbReference>
<dbReference type="GO" id="GO:0046872">
    <property type="term" value="F:metal ion binding"/>
    <property type="evidence" value="ECO:0007669"/>
    <property type="project" value="UniProtKB-KW"/>
</dbReference>
<dbReference type="CDD" id="cd04606">
    <property type="entry name" value="CBS_pair_Mg_transporter"/>
    <property type="match status" value="1"/>
</dbReference>
<dbReference type="PROSITE" id="PS51371">
    <property type="entry name" value="CBS"/>
    <property type="match status" value="1"/>
</dbReference>
<dbReference type="SMART" id="SM00116">
    <property type="entry name" value="CBS"/>
    <property type="match status" value="2"/>
</dbReference>
<dbReference type="GO" id="GO:0005886">
    <property type="term" value="C:plasma membrane"/>
    <property type="evidence" value="ECO:0007669"/>
    <property type="project" value="UniProtKB-SubCell"/>
</dbReference>
<dbReference type="InterPro" id="IPR006669">
    <property type="entry name" value="MgtE_transporter"/>
</dbReference>
<feature type="transmembrane region" description="Helical" evidence="9">
    <location>
        <begin position="429"/>
        <end position="452"/>
    </location>
</feature>
<sequence length="453" mass="49498">MSDILEKSQARQRLRTLGEALDSGALQQVARILNGGLSPSDIAHLLESSPPRQRAVLWNLVDKDLEGDVLQYLNDDIRSYFLSKLNAQELAAVIEDFESDDLADLLQQLPDAVIQEVLDTMDAQDRERVEEVLSYPEDTAGGLMNTDTVTVRPDISIDVVQRYLRRHRSLPPMTDSLIVVNRKDEYVGVMSLTRMLVSSPSATVREIMDTDVEPIPVTMPDNRVATLFERYDLISAPVVGDNGKLLGRITIDDVVDVIREDADHSLMSLAGLDEDEDTFAPIFRTSRRRAVWLGVNVVTAFTSATVIGLFEGTIQKVVALAVLMPIVASMGGIAGSQTLTLVIRGMALGQISRDNLRWLLNREFLSTILNSLLFSVIVAGVAVAWFGQPTIGLVIGLALIINLSIASVVGTLLPLFLKKRNIDPALAGGVVLLTVTDVMGFLSFLGLATIFYG</sequence>
<evidence type="ECO:0000313" key="14">
    <source>
        <dbReference type="Proteomes" id="UP000245887"/>
    </source>
</evidence>
<dbReference type="RefSeq" id="WP_095611616.1">
    <property type="nucleotide sequence ID" value="NZ_NMPM01000066.1"/>
</dbReference>
<dbReference type="Gene3D" id="1.25.60.10">
    <property type="entry name" value="MgtE N-terminal domain-like"/>
    <property type="match status" value="1"/>
</dbReference>
<evidence type="ECO:0000256" key="2">
    <source>
        <dbReference type="ARBA" id="ARBA00009749"/>
    </source>
</evidence>
<dbReference type="InterPro" id="IPR006667">
    <property type="entry name" value="SLC41_membr_dom"/>
</dbReference>
<feature type="transmembrane region" description="Helical" evidence="9">
    <location>
        <begin position="364"/>
        <end position="387"/>
    </location>
</feature>
<dbReference type="SMART" id="SM00924">
    <property type="entry name" value="MgtE_N"/>
    <property type="match status" value="1"/>
</dbReference>
<keyword evidence="9" id="KW-0479">Metal-binding</keyword>
<keyword evidence="9" id="KW-1003">Cell membrane</keyword>
<dbReference type="PANTHER" id="PTHR43773">
    <property type="entry name" value="MAGNESIUM TRANSPORTER MGTE"/>
    <property type="match status" value="1"/>
</dbReference>
<dbReference type="InterPro" id="IPR036739">
    <property type="entry name" value="SLC41_membr_dom_sf"/>
</dbReference>
<keyword evidence="13" id="KW-1185">Reference proteome</keyword>